<organism evidence="1 2">
    <name type="scientific">Clonostachys solani</name>
    <dbReference type="NCBI Taxonomy" id="160281"/>
    <lineage>
        <taxon>Eukaryota</taxon>
        <taxon>Fungi</taxon>
        <taxon>Dikarya</taxon>
        <taxon>Ascomycota</taxon>
        <taxon>Pezizomycotina</taxon>
        <taxon>Sordariomycetes</taxon>
        <taxon>Hypocreomycetidae</taxon>
        <taxon>Hypocreales</taxon>
        <taxon>Bionectriaceae</taxon>
        <taxon>Clonostachys</taxon>
    </lineage>
</organism>
<accession>A0A9N9Z7K9</accession>
<comment type="caution">
    <text evidence="1">The sequence shown here is derived from an EMBL/GenBank/DDBJ whole genome shotgun (WGS) entry which is preliminary data.</text>
</comment>
<evidence type="ECO:0000313" key="1">
    <source>
        <dbReference type="EMBL" id="CAH0050523.1"/>
    </source>
</evidence>
<protein>
    <submittedName>
        <fullName evidence="1">Uncharacterized protein</fullName>
    </submittedName>
</protein>
<reference evidence="1" key="1">
    <citation type="submission" date="2021-10" db="EMBL/GenBank/DDBJ databases">
        <authorList>
            <person name="Piombo E."/>
        </authorList>
    </citation>
    <scope>NUCLEOTIDE SEQUENCE</scope>
</reference>
<gene>
    <name evidence="1" type="ORF">CSOL1703_00002496</name>
</gene>
<dbReference type="AlphaFoldDB" id="A0A9N9Z7K9"/>
<proteinExistence type="predicted"/>
<dbReference type="OrthoDB" id="5127641at2759"/>
<sequence>MTMPSTRHVKSASTGQTQIHILPRDVSTTAVLGLFEADRGLAIRRWMAQGPEEDHWSALNLPPGESLAEFIAAERAKLAPA</sequence>
<evidence type="ECO:0000313" key="2">
    <source>
        <dbReference type="Proteomes" id="UP000775872"/>
    </source>
</evidence>
<keyword evidence="2" id="KW-1185">Reference proteome</keyword>
<dbReference type="EMBL" id="CABFOC020000035">
    <property type="protein sequence ID" value="CAH0050523.1"/>
    <property type="molecule type" value="Genomic_DNA"/>
</dbReference>
<dbReference type="Proteomes" id="UP000775872">
    <property type="component" value="Unassembled WGS sequence"/>
</dbReference>
<name>A0A9N9Z7K9_9HYPO</name>